<keyword evidence="1" id="KW-0472">Membrane</keyword>
<reference evidence="2 3" key="2">
    <citation type="journal article" date="2018" name="New Phytol.">
        <title>High intraspecific genome diversity in the model arbuscular mycorrhizal symbiont Rhizophagus irregularis.</title>
        <authorList>
            <person name="Chen E.C.H."/>
            <person name="Morin E."/>
            <person name="Beaudet D."/>
            <person name="Noel J."/>
            <person name="Yildirir G."/>
            <person name="Ndikumana S."/>
            <person name="Charron P."/>
            <person name="St-Onge C."/>
            <person name="Giorgi J."/>
            <person name="Kruger M."/>
            <person name="Marton T."/>
            <person name="Ropars J."/>
            <person name="Grigoriev I.V."/>
            <person name="Hainaut M."/>
            <person name="Henrissat B."/>
            <person name="Roux C."/>
            <person name="Martin F."/>
            <person name="Corradi N."/>
        </authorList>
    </citation>
    <scope>NUCLEOTIDE SEQUENCE [LARGE SCALE GENOMIC DNA]</scope>
    <source>
        <strain evidence="2 3">DAOM 197198</strain>
    </source>
</reference>
<evidence type="ECO:0000313" key="2">
    <source>
        <dbReference type="EMBL" id="POG59328.1"/>
    </source>
</evidence>
<comment type="caution">
    <text evidence="2">The sequence shown here is derived from an EMBL/GenBank/DDBJ whole genome shotgun (WGS) entry which is preliminary data.</text>
</comment>
<organism evidence="2 3">
    <name type="scientific">Rhizophagus irregularis (strain DAOM 181602 / DAOM 197198 / MUCL 43194)</name>
    <name type="common">Arbuscular mycorrhizal fungus</name>
    <name type="synonym">Glomus intraradices</name>
    <dbReference type="NCBI Taxonomy" id="747089"/>
    <lineage>
        <taxon>Eukaryota</taxon>
        <taxon>Fungi</taxon>
        <taxon>Fungi incertae sedis</taxon>
        <taxon>Mucoromycota</taxon>
        <taxon>Glomeromycotina</taxon>
        <taxon>Glomeromycetes</taxon>
        <taxon>Glomerales</taxon>
        <taxon>Glomeraceae</taxon>
        <taxon>Rhizophagus</taxon>
    </lineage>
</organism>
<feature type="transmembrane region" description="Helical" evidence="1">
    <location>
        <begin position="7"/>
        <end position="30"/>
    </location>
</feature>
<dbReference type="EMBL" id="AUPC02000457">
    <property type="protein sequence ID" value="POG59328.1"/>
    <property type="molecule type" value="Genomic_DNA"/>
</dbReference>
<proteinExistence type="predicted"/>
<gene>
    <name evidence="2" type="ORF">GLOIN_2v1722956</name>
</gene>
<name>A0A2P4P1T8_RHIID</name>
<sequence>MIILINFFIWLLQPLLFFIWMWSNHLIYFYPILSIKTIYIVKSFDFFKCYTPVL</sequence>
<protein>
    <submittedName>
        <fullName evidence="2">Uncharacterized protein</fullName>
    </submittedName>
</protein>
<accession>A0A2P4P1T8</accession>
<keyword evidence="3" id="KW-1185">Reference proteome</keyword>
<reference evidence="2 3" key="1">
    <citation type="journal article" date="2013" name="Proc. Natl. Acad. Sci. U.S.A.">
        <title>Genome of an arbuscular mycorrhizal fungus provides insight into the oldest plant symbiosis.</title>
        <authorList>
            <person name="Tisserant E."/>
            <person name="Malbreil M."/>
            <person name="Kuo A."/>
            <person name="Kohler A."/>
            <person name="Symeonidi A."/>
            <person name="Balestrini R."/>
            <person name="Charron P."/>
            <person name="Duensing N."/>
            <person name="Frei Dit Frey N."/>
            <person name="Gianinazzi-Pearson V."/>
            <person name="Gilbert L.B."/>
            <person name="Handa Y."/>
            <person name="Herr J.R."/>
            <person name="Hijri M."/>
            <person name="Koul R."/>
            <person name="Kawaguchi M."/>
            <person name="Krajinski F."/>
            <person name="Lammers P.J."/>
            <person name="Masclaux F.G."/>
            <person name="Murat C."/>
            <person name="Morin E."/>
            <person name="Ndikumana S."/>
            <person name="Pagni M."/>
            <person name="Petitpierre D."/>
            <person name="Requena N."/>
            <person name="Rosikiewicz P."/>
            <person name="Riley R."/>
            <person name="Saito K."/>
            <person name="San Clemente H."/>
            <person name="Shapiro H."/>
            <person name="van Tuinen D."/>
            <person name="Becard G."/>
            <person name="Bonfante P."/>
            <person name="Paszkowski U."/>
            <person name="Shachar-Hill Y.Y."/>
            <person name="Tuskan G.A."/>
            <person name="Young P.W."/>
            <person name="Sanders I.R."/>
            <person name="Henrissat B."/>
            <person name="Rensing S.A."/>
            <person name="Grigoriev I.V."/>
            <person name="Corradi N."/>
            <person name="Roux C."/>
            <person name="Martin F."/>
        </authorList>
    </citation>
    <scope>NUCLEOTIDE SEQUENCE [LARGE SCALE GENOMIC DNA]</scope>
    <source>
        <strain evidence="2 3">DAOM 197198</strain>
    </source>
</reference>
<dbReference type="AlphaFoldDB" id="A0A2P4P1T8"/>
<evidence type="ECO:0000256" key="1">
    <source>
        <dbReference type="SAM" id="Phobius"/>
    </source>
</evidence>
<keyword evidence="1" id="KW-0812">Transmembrane</keyword>
<evidence type="ECO:0000313" key="3">
    <source>
        <dbReference type="Proteomes" id="UP000018888"/>
    </source>
</evidence>
<dbReference type="Proteomes" id="UP000018888">
    <property type="component" value="Unassembled WGS sequence"/>
</dbReference>
<keyword evidence="1" id="KW-1133">Transmembrane helix</keyword>